<evidence type="ECO:0000313" key="13">
    <source>
        <dbReference type="Proteomes" id="UP000663829"/>
    </source>
</evidence>
<dbReference type="SUPFAM" id="SSF57667">
    <property type="entry name" value="beta-beta-alpha zinc fingers"/>
    <property type="match status" value="1"/>
</dbReference>
<evidence type="ECO:0000259" key="8">
    <source>
        <dbReference type="PROSITE" id="PS50157"/>
    </source>
</evidence>
<feature type="compositionally biased region" description="Basic and acidic residues" evidence="7">
    <location>
        <begin position="607"/>
        <end position="617"/>
    </location>
</feature>
<feature type="compositionally biased region" description="Low complexity" evidence="7">
    <location>
        <begin position="152"/>
        <end position="168"/>
    </location>
</feature>
<feature type="compositionally biased region" description="Acidic residues" evidence="7">
    <location>
        <begin position="234"/>
        <end position="248"/>
    </location>
</feature>
<dbReference type="PROSITE" id="PS00028">
    <property type="entry name" value="ZINC_FINGER_C2H2_1"/>
    <property type="match status" value="2"/>
</dbReference>
<dbReference type="Pfam" id="PF00096">
    <property type="entry name" value="zf-C2H2"/>
    <property type="match status" value="1"/>
</dbReference>
<dbReference type="EMBL" id="CAJNOK010000751">
    <property type="protein sequence ID" value="CAF0773092.1"/>
    <property type="molecule type" value="Genomic_DNA"/>
</dbReference>
<evidence type="ECO:0000313" key="11">
    <source>
        <dbReference type="EMBL" id="CAF3554077.1"/>
    </source>
</evidence>
<dbReference type="SMART" id="SM00355">
    <property type="entry name" value="ZnF_C2H2"/>
    <property type="match status" value="4"/>
</dbReference>
<evidence type="ECO:0000256" key="3">
    <source>
        <dbReference type="ARBA" id="ARBA00022771"/>
    </source>
</evidence>
<evidence type="ECO:0000256" key="2">
    <source>
        <dbReference type="ARBA" id="ARBA00022737"/>
    </source>
</evidence>
<comment type="caution">
    <text evidence="10">The sequence shown here is derived from an EMBL/GenBank/DDBJ whole genome shotgun (WGS) entry which is preliminary data.</text>
</comment>
<keyword evidence="3 6" id="KW-0863">Zinc-finger</keyword>
<feature type="domain" description="C2H2-type" evidence="8">
    <location>
        <begin position="456"/>
        <end position="484"/>
    </location>
</feature>
<evidence type="ECO:0000256" key="7">
    <source>
        <dbReference type="SAM" id="MobiDB-lite"/>
    </source>
</evidence>
<sequence>MELEEIKSNIANFIQQTKTHNLGLLMKWLEEVVVQYKGSGLQSILCESQKIGEFRLSNGQRFICSCGRVYSTDITIKELATPRLPCSSPINEVSTNIPSSYLPQRQSHNMSHNHHEVLDRPLVKRARFEQNQQTTPVVLTDSSLQIEKSHQTTSTSSMSSTSSSTSVSHFIARPSSTTNGNSSSSIDNNSSSFRTLMTNRISNVNQNASPNGAIINVRAMPSTHTQLTERDADMDSNDNLDSDIELSSDENNSNLDNSTTTTTTDPITSSYPLRIEALSKLTAAAAAAALASTKSNHNRLASISNDTNHSDSEYATKATINNFLYTNAVWSQNDVALKQIAKEPVSPPPLQPPMTTAANSTNREHIQLSTSRPMLIACEDTETYPRITYFKCTICHERFDDLTGGQEHVAGGDCQSPYHDTNGMDENMSQTSPQSSPYHDSSMDGMLGNTRFDVKASCPICGKLFSSVHTMIRHKTSIHDKQVRYCCNICGRFFYRKDKLTSHMVYHQDYDTYVCCFCTLGCKSRQLMRQHLKRDHMFSGEEARFNEILGRCQVKKALDLETNMSISYSEQTSTTTTITSSPAAATTTTTLSGQTVTTSSHLTPPEQHQDSQADTKADYTQSSNCKRLVFSFGLLLS</sequence>
<evidence type="ECO:0000256" key="5">
    <source>
        <dbReference type="ARBA" id="ARBA00023242"/>
    </source>
</evidence>
<dbReference type="GO" id="GO:0008270">
    <property type="term" value="F:zinc ion binding"/>
    <property type="evidence" value="ECO:0007669"/>
    <property type="project" value="UniProtKB-KW"/>
</dbReference>
<dbReference type="EMBL" id="CAJOBC010001147">
    <property type="protein sequence ID" value="CAF3659092.1"/>
    <property type="molecule type" value="Genomic_DNA"/>
</dbReference>
<dbReference type="Proteomes" id="UP000677228">
    <property type="component" value="Unassembled WGS sequence"/>
</dbReference>
<dbReference type="Gene3D" id="3.30.160.60">
    <property type="entry name" value="Classic Zinc Finger"/>
    <property type="match status" value="1"/>
</dbReference>
<protein>
    <recommendedName>
        <fullName evidence="8">C2H2-type domain-containing protein</fullName>
    </recommendedName>
</protein>
<evidence type="ECO:0000256" key="4">
    <source>
        <dbReference type="ARBA" id="ARBA00022833"/>
    </source>
</evidence>
<keyword evidence="5" id="KW-0539">Nucleus</keyword>
<feature type="region of interest" description="Disordered" evidence="7">
    <location>
        <begin position="594"/>
        <end position="617"/>
    </location>
</feature>
<feature type="region of interest" description="Disordered" evidence="7">
    <location>
        <begin position="225"/>
        <end position="267"/>
    </location>
</feature>
<keyword evidence="1" id="KW-0479">Metal-binding</keyword>
<organism evidence="10 13">
    <name type="scientific">Didymodactylos carnosus</name>
    <dbReference type="NCBI Taxonomy" id="1234261"/>
    <lineage>
        <taxon>Eukaryota</taxon>
        <taxon>Metazoa</taxon>
        <taxon>Spiralia</taxon>
        <taxon>Gnathifera</taxon>
        <taxon>Rotifera</taxon>
        <taxon>Eurotatoria</taxon>
        <taxon>Bdelloidea</taxon>
        <taxon>Philodinida</taxon>
        <taxon>Philodinidae</taxon>
        <taxon>Didymodactylos</taxon>
    </lineage>
</organism>
<reference evidence="10" key="1">
    <citation type="submission" date="2021-02" db="EMBL/GenBank/DDBJ databases">
        <authorList>
            <person name="Nowell W R."/>
        </authorList>
    </citation>
    <scope>NUCLEOTIDE SEQUENCE</scope>
</reference>
<accession>A0A813X7J6</accession>
<evidence type="ECO:0000256" key="1">
    <source>
        <dbReference type="ARBA" id="ARBA00022723"/>
    </source>
</evidence>
<dbReference type="Proteomes" id="UP000681722">
    <property type="component" value="Unassembled WGS sequence"/>
</dbReference>
<evidence type="ECO:0000313" key="10">
    <source>
        <dbReference type="EMBL" id="CAF0871805.1"/>
    </source>
</evidence>
<keyword evidence="2" id="KW-0677">Repeat</keyword>
<dbReference type="AlphaFoldDB" id="A0A813X7J6"/>
<dbReference type="Proteomes" id="UP000663829">
    <property type="component" value="Unassembled WGS sequence"/>
</dbReference>
<dbReference type="PROSITE" id="PS50157">
    <property type="entry name" value="ZINC_FINGER_C2H2_2"/>
    <property type="match status" value="2"/>
</dbReference>
<dbReference type="InterPro" id="IPR050826">
    <property type="entry name" value="Krueppel_C2H2_ZnFinger"/>
</dbReference>
<dbReference type="EMBL" id="CAJNOQ010001147">
    <property type="protein sequence ID" value="CAF0871805.1"/>
    <property type="molecule type" value="Genomic_DNA"/>
</dbReference>
<evidence type="ECO:0000313" key="9">
    <source>
        <dbReference type="EMBL" id="CAF0773092.1"/>
    </source>
</evidence>
<feature type="region of interest" description="Disordered" evidence="7">
    <location>
        <begin position="411"/>
        <end position="442"/>
    </location>
</feature>
<feature type="domain" description="C2H2-type" evidence="8">
    <location>
        <begin position="485"/>
        <end position="512"/>
    </location>
</feature>
<feature type="compositionally biased region" description="Polar residues" evidence="7">
    <location>
        <begin position="131"/>
        <end position="146"/>
    </location>
</feature>
<feature type="region of interest" description="Disordered" evidence="7">
    <location>
        <begin position="131"/>
        <end position="191"/>
    </location>
</feature>
<dbReference type="PANTHER" id="PTHR24377">
    <property type="entry name" value="IP01015P-RELATED"/>
    <property type="match status" value="1"/>
</dbReference>
<feature type="compositionally biased region" description="Low complexity" evidence="7">
    <location>
        <begin position="249"/>
        <end position="267"/>
    </location>
</feature>
<dbReference type="InterPro" id="IPR013087">
    <property type="entry name" value="Znf_C2H2_type"/>
</dbReference>
<dbReference type="EMBL" id="CAJOBA010000751">
    <property type="protein sequence ID" value="CAF3554077.1"/>
    <property type="molecule type" value="Genomic_DNA"/>
</dbReference>
<gene>
    <name evidence="10" type="ORF">GPM918_LOCUS7139</name>
    <name evidence="9" type="ORF">OVA965_LOCUS3191</name>
    <name evidence="12" type="ORF">SRO942_LOCUS7139</name>
    <name evidence="11" type="ORF">TMI583_LOCUS3190</name>
</gene>
<keyword evidence="4" id="KW-0862">Zinc</keyword>
<feature type="compositionally biased region" description="Polar residues" evidence="7">
    <location>
        <begin position="427"/>
        <end position="439"/>
    </location>
</feature>
<evidence type="ECO:0000313" key="12">
    <source>
        <dbReference type="EMBL" id="CAF3659092.1"/>
    </source>
</evidence>
<evidence type="ECO:0000256" key="6">
    <source>
        <dbReference type="PROSITE-ProRule" id="PRU00042"/>
    </source>
</evidence>
<name>A0A813X7J6_9BILA</name>
<dbReference type="Proteomes" id="UP000682733">
    <property type="component" value="Unassembled WGS sequence"/>
</dbReference>
<dbReference type="InterPro" id="IPR036236">
    <property type="entry name" value="Znf_C2H2_sf"/>
</dbReference>
<keyword evidence="13" id="KW-1185">Reference proteome</keyword>
<dbReference type="OrthoDB" id="10004641at2759"/>
<feature type="compositionally biased region" description="Low complexity" evidence="7">
    <location>
        <begin position="175"/>
        <end position="191"/>
    </location>
</feature>
<proteinExistence type="predicted"/>